<dbReference type="InterPro" id="IPR013766">
    <property type="entry name" value="Thioredoxin_domain"/>
</dbReference>
<dbReference type="PROSITE" id="PS51352">
    <property type="entry name" value="THIOREDOXIN_2"/>
    <property type="match status" value="1"/>
</dbReference>
<sequence>MTSKKLAAGSVFPAISLPVLGGGRRDISRPRDGLDWMLVVVYRGKHCPLCTTYLRELNAALADLNALGVDVIAVSADSEARAAAQMEEVSPRFDVACGLTIPQMQELGLYISDPRNGMDVDAPFAEPGLFVIDETGALQIVDISNVPFSRPSLEWIAKGIGFRRGPMKDAPINGTYARTQRR</sequence>
<dbReference type="InterPro" id="IPR000866">
    <property type="entry name" value="AhpC/TSA"/>
</dbReference>
<comment type="caution">
    <text evidence="2">The sequence shown here is derived from an EMBL/GenBank/DDBJ whole genome shotgun (WGS) entry which is preliminary data.</text>
</comment>
<dbReference type="Gene3D" id="3.40.30.10">
    <property type="entry name" value="Glutaredoxin"/>
    <property type="match status" value="1"/>
</dbReference>
<dbReference type="Pfam" id="PF00578">
    <property type="entry name" value="AhpC-TSA"/>
    <property type="match status" value="1"/>
</dbReference>
<protein>
    <submittedName>
        <fullName evidence="2">Peroxiredoxin-like family protein</fullName>
    </submittedName>
</protein>
<name>A0ABT3R4X6_9HYPH</name>
<dbReference type="CDD" id="cd02970">
    <property type="entry name" value="PRX_like2"/>
    <property type="match status" value="1"/>
</dbReference>
<dbReference type="RefSeq" id="WP_265964222.1">
    <property type="nucleotide sequence ID" value="NZ_JAPEVI010000003.1"/>
</dbReference>
<reference evidence="2 3" key="1">
    <citation type="journal article" date="2016" name="Int. J. Syst. Evol. Microbiol.">
        <title>Labrenzia salina sp. nov., isolated from the rhizosphere of the halophyte Arthrocnemum macrostachyum.</title>
        <authorList>
            <person name="Camacho M."/>
            <person name="Redondo-Gomez S."/>
            <person name="Rodriguez-Llorente I."/>
            <person name="Rohde M."/>
            <person name="Sproer C."/>
            <person name="Schumann P."/>
            <person name="Klenk H.P."/>
            <person name="Montero-Calasanz M.D.C."/>
        </authorList>
    </citation>
    <scope>NUCLEOTIDE SEQUENCE [LARGE SCALE GENOMIC DNA]</scope>
    <source>
        <strain evidence="2 3">DSM 29163</strain>
    </source>
</reference>
<gene>
    <name evidence="2" type="ORF">ON753_18400</name>
</gene>
<dbReference type="Proteomes" id="UP001300261">
    <property type="component" value="Unassembled WGS sequence"/>
</dbReference>
<keyword evidence="3" id="KW-1185">Reference proteome</keyword>
<dbReference type="EMBL" id="JAPEVI010000003">
    <property type="protein sequence ID" value="MCX2724317.1"/>
    <property type="molecule type" value="Genomic_DNA"/>
</dbReference>
<feature type="domain" description="Thioredoxin" evidence="1">
    <location>
        <begin position="6"/>
        <end position="165"/>
    </location>
</feature>
<dbReference type="SUPFAM" id="SSF52833">
    <property type="entry name" value="Thioredoxin-like"/>
    <property type="match status" value="1"/>
</dbReference>
<evidence type="ECO:0000313" key="3">
    <source>
        <dbReference type="Proteomes" id="UP001300261"/>
    </source>
</evidence>
<accession>A0ABT3R4X6</accession>
<evidence type="ECO:0000313" key="2">
    <source>
        <dbReference type="EMBL" id="MCX2724317.1"/>
    </source>
</evidence>
<proteinExistence type="predicted"/>
<organism evidence="2 3">
    <name type="scientific">Roseibium salinum</name>
    <dbReference type="NCBI Taxonomy" id="1604349"/>
    <lineage>
        <taxon>Bacteria</taxon>
        <taxon>Pseudomonadati</taxon>
        <taxon>Pseudomonadota</taxon>
        <taxon>Alphaproteobacteria</taxon>
        <taxon>Hyphomicrobiales</taxon>
        <taxon>Stappiaceae</taxon>
        <taxon>Roseibium</taxon>
    </lineage>
</organism>
<evidence type="ECO:0000259" key="1">
    <source>
        <dbReference type="PROSITE" id="PS51352"/>
    </source>
</evidence>
<dbReference type="InterPro" id="IPR036249">
    <property type="entry name" value="Thioredoxin-like_sf"/>
</dbReference>